<reference evidence="1" key="2">
    <citation type="submission" date="2021-02" db="EMBL/GenBank/DDBJ databases">
        <authorList>
            <person name="Kimball J.A."/>
            <person name="Haas M.W."/>
            <person name="Macchietto M."/>
            <person name="Kono T."/>
            <person name="Duquette J."/>
            <person name="Shao M."/>
        </authorList>
    </citation>
    <scope>NUCLEOTIDE SEQUENCE</scope>
    <source>
        <tissue evidence="1">Fresh leaf tissue</tissue>
    </source>
</reference>
<organism evidence="1 2">
    <name type="scientific">Zizania palustris</name>
    <name type="common">Northern wild rice</name>
    <dbReference type="NCBI Taxonomy" id="103762"/>
    <lineage>
        <taxon>Eukaryota</taxon>
        <taxon>Viridiplantae</taxon>
        <taxon>Streptophyta</taxon>
        <taxon>Embryophyta</taxon>
        <taxon>Tracheophyta</taxon>
        <taxon>Spermatophyta</taxon>
        <taxon>Magnoliopsida</taxon>
        <taxon>Liliopsida</taxon>
        <taxon>Poales</taxon>
        <taxon>Poaceae</taxon>
        <taxon>BOP clade</taxon>
        <taxon>Oryzoideae</taxon>
        <taxon>Oryzeae</taxon>
        <taxon>Zizaniinae</taxon>
        <taxon>Zizania</taxon>
    </lineage>
</organism>
<name>A0A8J5VZB9_ZIZPA</name>
<proteinExistence type="predicted"/>
<evidence type="ECO:0000313" key="2">
    <source>
        <dbReference type="Proteomes" id="UP000729402"/>
    </source>
</evidence>
<keyword evidence="2" id="KW-1185">Reference proteome</keyword>
<evidence type="ECO:0000313" key="1">
    <source>
        <dbReference type="EMBL" id="KAG8065974.1"/>
    </source>
</evidence>
<comment type="caution">
    <text evidence="1">The sequence shown here is derived from an EMBL/GenBank/DDBJ whole genome shotgun (WGS) entry which is preliminary data.</text>
</comment>
<dbReference type="EMBL" id="JAAALK010000285">
    <property type="protein sequence ID" value="KAG8065974.1"/>
    <property type="molecule type" value="Genomic_DNA"/>
</dbReference>
<accession>A0A8J5VZB9</accession>
<dbReference type="AlphaFoldDB" id="A0A8J5VZB9"/>
<protein>
    <submittedName>
        <fullName evidence="1">Uncharacterized protein</fullName>
    </submittedName>
</protein>
<reference evidence="1" key="1">
    <citation type="journal article" date="2021" name="bioRxiv">
        <title>Whole Genome Assembly and Annotation of Northern Wild Rice, Zizania palustris L., Supports a Whole Genome Duplication in the Zizania Genus.</title>
        <authorList>
            <person name="Haas M."/>
            <person name="Kono T."/>
            <person name="Macchietto M."/>
            <person name="Millas R."/>
            <person name="McGilp L."/>
            <person name="Shao M."/>
            <person name="Duquette J."/>
            <person name="Hirsch C.N."/>
            <person name="Kimball J."/>
        </authorList>
    </citation>
    <scope>NUCLEOTIDE SEQUENCE</scope>
    <source>
        <tissue evidence="1">Fresh leaf tissue</tissue>
    </source>
</reference>
<sequence length="169" mass="18756">MVLVRWSSAFGSFGWRGLRRSREEIFGNGMGMEGEKQYHIVRVYGMRVYGRLGLRLHKFSAPVTLTFGFTMMVPMSKMSKIILKGKYGSQPRPDDVDVKSDTVAVKILIVALPRAEFHSCNLVRRRAVRLLVGDAKQLEGLPSVTHSSGFVCDASGGAWCDLQGSIAYP</sequence>
<dbReference type="Proteomes" id="UP000729402">
    <property type="component" value="Unassembled WGS sequence"/>
</dbReference>
<gene>
    <name evidence="1" type="ORF">GUJ93_ZPchr0004g40281</name>
</gene>